<feature type="signal peptide" evidence="1">
    <location>
        <begin position="1"/>
        <end position="27"/>
    </location>
</feature>
<protein>
    <recommendedName>
        <fullName evidence="3">Secreted protein</fullName>
    </recommendedName>
</protein>
<gene>
    <name evidence="2" type="ORF">g.14706</name>
</gene>
<accession>A0A1B6JHM0</accession>
<proteinExistence type="predicted"/>
<evidence type="ECO:0000256" key="1">
    <source>
        <dbReference type="SAM" id="SignalP"/>
    </source>
</evidence>
<feature type="chain" id="PRO_5008585793" description="Secreted protein" evidence="1">
    <location>
        <begin position="28"/>
        <end position="116"/>
    </location>
</feature>
<keyword evidence="1" id="KW-0732">Signal</keyword>
<sequence>MVAVVAESTSAGVLLVSLAITVKLAATSHPAAHVPRLVDMADVQRTTLVSVMPVGSADIATKDIPTRENIMTPTLQSRVQKWIWKRGGFGTEFNSGIRGIYSEQLEIVFFLLHSLF</sequence>
<dbReference type="AlphaFoldDB" id="A0A1B6JHM0"/>
<evidence type="ECO:0000313" key="2">
    <source>
        <dbReference type="EMBL" id="JAS98796.1"/>
    </source>
</evidence>
<reference evidence="2" key="1">
    <citation type="submission" date="2015-11" db="EMBL/GenBank/DDBJ databases">
        <title>De novo transcriptome assembly of four potential Pierce s Disease insect vectors from Arizona vineyards.</title>
        <authorList>
            <person name="Tassone E.E."/>
        </authorList>
    </citation>
    <scope>NUCLEOTIDE SEQUENCE</scope>
</reference>
<evidence type="ECO:0008006" key="3">
    <source>
        <dbReference type="Google" id="ProtNLM"/>
    </source>
</evidence>
<organism evidence="2">
    <name type="scientific">Homalodisca liturata</name>
    <dbReference type="NCBI Taxonomy" id="320908"/>
    <lineage>
        <taxon>Eukaryota</taxon>
        <taxon>Metazoa</taxon>
        <taxon>Ecdysozoa</taxon>
        <taxon>Arthropoda</taxon>
        <taxon>Hexapoda</taxon>
        <taxon>Insecta</taxon>
        <taxon>Pterygota</taxon>
        <taxon>Neoptera</taxon>
        <taxon>Paraneoptera</taxon>
        <taxon>Hemiptera</taxon>
        <taxon>Auchenorrhyncha</taxon>
        <taxon>Membracoidea</taxon>
        <taxon>Cicadellidae</taxon>
        <taxon>Cicadellinae</taxon>
        <taxon>Proconiini</taxon>
        <taxon>Homalodisca</taxon>
    </lineage>
</organism>
<dbReference type="EMBL" id="GECU01008910">
    <property type="protein sequence ID" value="JAS98796.1"/>
    <property type="molecule type" value="Transcribed_RNA"/>
</dbReference>
<name>A0A1B6JHM0_9HEMI</name>